<evidence type="ECO:0000259" key="1">
    <source>
        <dbReference type="SMART" id="SM00471"/>
    </source>
</evidence>
<comment type="caution">
    <text evidence="2">The sequence shown here is derived from an EMBL/GenBank/DDBJ whole genome shotgun (WGS) entry which is preliminary data.</text>
</comment>
<dbReference type="PANTHER" id="PTHR46246">
    <property type="entry name" value="GUANOSINE-3',5'-BIS(DIPHOSPHATE) 3'-PYROPHOSPHOHYDROLASE MESH1"/>
    <property type="match status" value="1"/>
</dbReference>
<dbReference type="SMART" id="SM00471">
    <property type="entry name" value="HDc"/>
    <property type="match status" value="1"/>
</dbReference>
<organism evidence="2 3">
    <name type="scientific">Dawidia soli</name>
    <dbReference type="NCBI Taxonomy" id="2782352"/>
    <lineage>
        <taxon>Bacteria</taxon>
        <taxon>Pseudomonadati</taxon>
        <taxon>Bacteroidota</taxon>
        <taxon>Cytophagia</taxon>
        <taxon>Cytophagales</taxon>
        <taxon>Chryseotaleaceae</taxon>
        <taxon>Dawidia</taxon>
    </lineage>
</organism>
<name>A0AAP2GHK5_9BACT</name>
<evidence type="ECO:0000313" key="3">
    <source>
        <dbReference type="Proteomes" id="UP001319180"/>
    </source>
</evidence>
<protein>
    <submittedName>
        <fullName evidence="2">HD domain-containing protein</fullName>
    </submittedName>
</protein>
<evidence type="ECO:0000313" key="2">
    <source>
        <dbReference type="EMBL" id="MBT1686093.1"/>
    </source>
</evidence>
<dbReference type="AlphaFoldDB" id="A0AAP2GHK5"/>
<reference evidence="2 3" key="1">
    <citation type="submission" date="2021-05" db="EMBL/GenBank/DDBJ databases">
        <title>A Polyphasic approach of four new species of the genus Ohtaekwangia: Ohtaekwangia histidinii sp. nov., Ohtaekwangia cretensis sp. nov., Ohtaekwangia indiensis sp. nov., Ohtaekwangia reichenbachii sp. nov. from diverse environment.</title>
        <authorList>
            <person name="Octaviana S."/>
        </authorList>
    </citation>
    <scope>NUCLEOTIDE SEQUENCE [LARGE SCALE GENOMIC DNA]</scope>
    <source>
        <strain evidence="2 3">PWU37</strain>
    </source>
</reference>
<accession>A0AAP2GHK5</accession>
<dbReference type="PANTHER" id="PTHR46246:SF1">
    <property type="entry name" value="GUANOSINE-3',5'-BIS(DIPHOSPHATE) 3'-PYROPHOSPHOHYDROLASE MESH1"/>
    <property type="match status" value="1"/>
</dbReference>
<keyword evidence="3" id="KW-1185">Reference proteome</keyword>
<gene>
    <name evidence="2" type="ORF">KK078_05970</name>
</gene>
<proteinExistence type="predicted"/>
<dbReference type="EMBL" id="JAHESC010000006">
    <property type="protein sequence ID" value="MBT1686093.1"/>
    <property type="molecule type" value="Genomic_DNA"/>
</dbReference>
<dbReference type="Pfam" id="PF13328">
    <property type="entry name" value="HD_4"/>
    <property type="match status" value="1"/>
</dbReference>
<dbReference type="InterPro" id="IPR003607">
    <property type="entry name" value="HD/PDEase_dom"/>
</dbReference>
<dbReference type="SUPFAM" id="SSF109604">
    <property type="entry name" value="HD-domain/PDEase-like"/>
    <property type="match status" value="1"/>
</dbReference>
<feature type="domain" description="HD/PDEase" evidence="1">
    <location>
        <begin position="28"/>
        <end position="148"/>
    </location>
</feature>
<dbReference type="Gene3D" id="1.10.3210.10">
    <property type="entry name" value="Hypothetical protein af1432"/>
    <property type="match status" value="1"/>
</dbReference>
<dbReference type="CDD" id="cd00077">
    <property type="entry name" value="HDc"/>
    <property type="match status" value="1"/>
</dbReference>
<dbReference type="RefSeq" id="WP_254089334.1">
    <property type="nucleotide sequence ID" value="NZ_JAHESC010000006.1"/>
</dbReference>
<dbReference type="InterPro" id="IPR052194">
    <property type="entry name" value="MESH1"/>
</dbReference>
<sequence>MHHTQDTILSAVRDFANRAHGDQRRRYVDDPYIVHPVRVMEICRAYTQDIATLCAALLHDVLEDTPVREAAIRTFLETLMAEADVARTLQMVVELTDVYTHERHPRMKRKERRAREAERLGTVSAEAQTVKYADILDNTADIAQNDPNFAPVYARECQAIVNAMDRGDADLRRRAVAALAEVVQ</sequence>
<dbReference type="Proteomes" id="UP001319180">
    <property type="component" value="Unassembled WGS sequence"/>
</dbReference>
<dbReference type="GO" id="GO:0008893">
    <property type="term" value="F:guanosine-3',5'-bis(diphosphate) 3'-diphosphatase activity"/>
    <property type="evidence" value="ECO:0007669"/>
    <property type="project" value="TreeGrafter"/>
</dbReference>